<name>F9W828_TRYCI</name>
<evidence type="ECO:0000313" key="2">
    <source>
        <dbReference type="EMBL" id="CCD13354.1"/>
    </source>
</evidence>
<evidence type="ECO:0000256" key="1">
    <source>
        <dbReference type="SAM" id="MobiDB-lite"/>
    </source>
</evidence>
<protein>
    <submittedName>
        <fullName evidence="2">Uncharacterized protein</fullName>
    </submittedName>
</protein>
<organism evidence="2 3">
    <name type="scientific">Trypanosoma congolense (strain IL3000)</name>
    <dbReference type="NCBI Taxonomy" id="1068625"/>
    <lineage>
        <taxon>Eukaryota</taxon>
        <taxon>Discoba</taxon>
        <taxon>Euglenozoa</taxon>
        <taxon>Kinetoplastea</taxon>
        <taxon>Metakinetoplastina</taxon>
        <taxon>Trypanosomatida</taxon>
        <taxon>Trypanosomatidae</taxon>
        <taxon>Trypanosoma</taxon>
        <taxon>Nannomonas</taxon>
    </lineage>
</organism>
<feature type="region of interest" description="Disordered" evidence="1">
    <location>
        <begin position="86"/>
        <end position="149"/>
    </location>
</feature>
<feature type="compositionally biased region" description="Basic residues" evidence="1">
    <location>
        <begin position="107"/>
        <end position="118"/>
    </location>
</feature>
<proteinExistence type="predicted"/>
<reference evidence="2 3" key="2">
    <citation type="journal article" date="2012" name="Proc. Natl. Acad. Sci. U.S.A.">
        <title>Antigenic diversity is generated by distinct evolutionary mechanisms in African trypanosome species.</title>
        <authorList>
            <person name="Jackson A.P."/>
            <person name="Berry A."/>
            <person name="Aslett M."/>
            <person name="Allison H.C."/>
            <person name="Burton P."/>
            <person name="Vavrova-Anderson J."/>
            <person name="Brown R."/>
            <person name="Browne H."/>
            <person name="Corton N."/>
            <person name="Hauser H."/>
            <person name="Gamble J."/>
            <person name="Gilderthorp R."/>
            <person name="Marcello L."/>
            <person name="McQuillan J."/>
            <person name="Otto T.D."/>
            <person name="Quail M.A."/>
            <person name="Sanders M.J."/>
            <person name="van Tonder A."/>
            <person name="Ginger M.L."/>
            <person name="Field M.C."/>
            <person name="Barry J.D."/>
            <person name="Hertz-Fowler C."/>
            <person name="Berriman M."/>
        </authorList>
    </citation>
    <scope>NUCLEOTIDE SEQUENCE [LARGE SCALE GENOMIC DNA]</scope>
    <source>
        <strain evidence="2 3">IL3000</strain>
    </source>
</reference>
<dbReference type="Proteomes" id="UP000000702">
    <property type="component" value="Unassembled WGS sequence"/>
</dbReference>
<keyword evidence="3" id="KW-1185">Reference proteome</keyword>
<accession>F9W828</accession>
<gene>
    <name evidence="2" type="ORF">TCIL3000_0_41120</name>
</gene>
<sequence length="149" mass="17278">MTQQRTYSGMRVAPLSIDYPVSHHTTQESTYTIDKLASIGPRRVAARFSPCLRKYRWDPYAVLLTDYDLERVKKSYRRATGPTVVLQQKPYGQHNSAAENADCHNHTNNHQHNHRHRQQQPPSGPLRYQHHQWPRAAAPQGYGVRSLRL</sequence>
<dbReference type="EMBL" id="CAEQ01001125">
    <property type="protein sequence ID" value="CCD13354.1"/>
    <property type="molecule type" value="Genomic_DNA"/>
</dbReference>
<dbReference type="AlphaFoldDB" id="F9W828"/>
<comment type="caution">
    <text evidence="2">The sequence shown here is derived from an EMBL/GenBank/DDBJ whole genome shotgun (WGS) entry which is preliminary data.</text>
</comment>
<reference evidence="3" key="1">
    <citation type="submission" date="2011-07" db="EMBL/GenBank/DDBJ databases">
        <title>Divergent evolution of antigenic variation in African trypanosomes.</title>
        <authorList>
            <person name="Jackson A.P."/>
            <person name="Berry A."/>
            <person name="Allison H.C."/>
            <person name="Burton P."/>
            <person name="Anderson J."/>
            <person name="Aslett M."/>
            <person name="Brown R."/>
            <person name="Corton N."/>
            <person name="Harris D."/>
            <person name="Hauser H."/>
            <person name="Gamble J."/>
            <person name="Gilderthorp R."/>
            <person name="McQuillan J."/>
            <person name="Quail M.A."/>
            <person name="Sanders M."/>
            <person name="Van Tonder A."/>
            <person name="Ginger M.L."/>
            <person name="Donelson J.E."/>
            <person name="Field M.C."/>
            <person name="Barry J.D."/>
            <person name="Berriman M."/>
            <person name="Hertz-Fowler C."/>
        </authorList>
    </citation>
    <scope>NUCLEOTIDE SEQUENCE [LARGE SCALE GENOMIC DNA]</scope>
    <source>
        <strain evidence="3">IL3000</strain>
    </source>
</reference>
<evidence type="ECO:0000313" key="3">
    <source>
        <dbReference type="Proteomes" id="UP000000702"/>
    </source>
</evidence>